<sequence>MRAATAHWLDGLAISLSAVCVVHCLALPMIIAMLPALSQWLHLPEALHLWLFACAIPVSITVLGKAAHRHLAARGTLLLGVSGLALMGGALLARTDALETLTTLGGAALLASAHVRNWRRRTCKAGAA</sequence>
<name>A0ABV0CRW8_9SPHN</name>
<feature type="transmembrane region" description="Helical" evidence="1">
    <location>
        <begin position="97"/>
        <end position="115"/>
    </location>
</feature>
<feature type="transmembrane region" description="Helical" evidence="1">
    <location>
        <begin position="71"/>
        <end position="91"/>
    </location>
</feature>
<dbReference type="EMBL" id="JBDLBR010000001">
    <property type="protein sequence ID" value="MEN7535624.1"/>
    <property type="molecule type" value="Genomic_DNA"/>
</dbReference>
<dbReference type="RefSeq" id="WP_346783087.1">
    <property type="nucleotide sequence ID" value="NZ_JBDLBR010000001.1"/>
</dbReference>
<evidence type="ECO:0000256" key="1">
    <source>
        <dbReference type="SAM" id="Phobius"/>
    </source>
</evidence>
<accession>A0ABV0CRW8</accession>
<feature type="transmembrane region" description="Helical" evidence="1">
    <location>
        <begin position="12"/>
        <end position="34"/>
    </location>
</feature>
<keyword evidence="1" id="KW-0812">Transmembrane</keyword>
<keyword evidence="3" id="KW-1185">Reference proteome</keyword>
<dbReference type="InterPro" id="IPR004891">
    <property type="entry name" value="Mercury-R_MerC"/>
</dbReference>
<organism evidence="2 3">
    <name type="scientific">Aurantiacibacter flavus</name>
    <dbReference type="NCBI Taxonomy" id="3145232"/>
    <lineage>
        <taxon>Bacteria</taxon>
        <taxon>Pseudomonadati</taxon>
        <taxon>Pseudomonadota</taxon>
        <taxon>Alphaproteobacteria</taxon>
        <taxon>Sphingomonadales</taxon>
        <taxon>Erythrobacteraceae</taxon>
        <taxon>Aurantiacibacter</taxon>
    </lineage>
</organism>
<reference evidence="2 3" key="1">
    <citation type="submission" date="2024-05" db="EMBL/GenBank/DDBJ databases">
        <authorList>
            <person name="Park S."/>
        </authorList>
    </citation>
    <scope>NUCLEOTIDE SEQUENCE [LARGE SCALE GENOMIC DNA]</scope>
    <source>
        <strain evidence="2 3">DGU5</strain>
    </source>
</reference>
<proteinExistence type="predicted"/>
<feature type="transmembrane region" description="Helical" evidence="1">
    <location>
        <begin position="46"/>
        <end position="64"/>
    </location>
</feature>
<keyword evidence="1" id="KW-0472">Membrane</keyword>
<evidence type="ECO:0000313" key="3">
    <source>
        <dbReference type="Proteomes" id="UP001484535"/>
    </source>
</evidence>
<dbReference type="Proteomes" id="UP001484535">
    <property type="component" value="Unassembled WGS sequence"/>
</dbReference>
<gene>
    <name evidence="2" type="ORF">ABDJ38_00370</name>
</gene>
<evidence type="ECO:0000313" key="2">
    <source>
        <dbReference type="EMBL" id="MEN7535624.1"/>
    </source>
</evidence>
<dbReference type="Pfam" id="PF03203">
    <property type="entry name" value="MerC"/>
    <property type="match status" value="1"/>
</dbReference>
<keyword evidence="1" id="KW-1133">Transmembrane helix</keyword>
<protein>
    <submittedName>
        <fullName evidence="2">MerC domain-containing protein</fullName>
    </submittedName>
</protein>
<comment type="caution">
    <text evidence="2">The sequence shown here is derived from an EMBL/GenBank/DDBJ whole genome shotgun (WGS) entry which is preliminary data.</text>
</comment>